<dbReference type="EMBL" id="MGDB01000100">
    <property type="protein sequence ID" value="OGL40356.1"/>
    <property type="molecule type" value="Genomic_DNA"/>
</dbReference>
<protein>
    <submittedName>
        <fullName evidence="1">Uncharacterized protein</fullName>
    </submittedName>
</protein>
<dbReference type="AlphaFoldDB" id="A0A1F7RFL9"/>
<sequence length="208" mass="24318">MAIKAEKLQKLILVCIYDPLPIQKVRIDQIRQEELFELISIIEEKGIFLADQAKNTEISIQLTRLEYTDSNNLAFDKRNLEIYENIVQLLPPLRVKAVGINLHYTLIRDEDKLAAEFIRDKFLNEKNILQDILGNKIIGNSTRIFYGEPDDHFDIRVFPVDLISREIGITLHKHKDIDIADQKLLIQTTKELLIKTCEENIKIMYKLF</sequence>
<gene>
    <name evidence="1" type="ORF">A2042_05510</name>
</gene>
<evidence type="ECO:0000313" key="2">
    <source>
        <dbReference type="Proteomes" id="UP000178526"/>
    </source>
</evidence>
<proteinExistence type="predicted"/>
<evidence type="ECO:0000313" key="1">
    <source>
        <dbReference type="EMBL" id="OGL40356.1"/>
    </source>
</evidence>
<organism evidence="1 2">
    <name type="scientific">Candidatus Schekmanbacteria bacterium GWA2_38_11</name>
    <dbReference type="NCBI Taxonomy" id="1817876"/>
    <lineage>
        <taxon>Bacteria</taxon>
        <taxon>Candidatus Schekmaniibacteriota</taxon>
    </lineage>
</organism>
<reference evidence="1 2" key="1">
    <citation type="journal article" date="2016" name="Nat. Commun.">
        <title>Thousands of microbial genomes shed light on interconnected biogeochemical processes in an aquifer system.</title>
        <authorList>
            <person name="Anantharaman K."/>
            <person name="Brown C.T."/>
            <person name="Hug L.A."/>
            <person name="Sharon I."/>
            <person name="Castelle C.J."/>
            <person name="Probst A.J."/>
            <person name="Thomas B.C."/>
            <person name="Singh A."/>
            <person name="Wilkins M.J."/>
            <person name="Karaoz U."/>
            <person name="Brodie E.L."/>
            <person name="Williams K.H."/>
            <person name="Hubbard S.S."/>
            <person name="Banfield J.F."/>
        </authorList>
    </citation>
    <scope>NUCLEOTIDE SEQUENCE [LARGE SCALE GENOMIC DNA]</scope>
</reference>
<dbReference type="Proteomes" id="UP000178526">
    <property type="component" value="Unassembled WGS sequence"/>
</dbReference>
<comment type="caution">
    <text evidence="1">The sequence shown here is derived from an EMBL/GenBank/DDBJ whole genome shotgun (WGS) entry which is preliminary data.</text>
</comment>
<accession>A0A1F7RFL9</accession>
<name>A0A1F7RFL9_9BACT</name>